<dbReference type="SUPFAM" id="SSF47336">
    <property type="entry name" value="ACP-like"/>
    <property type="match status" value="2"/>
</dbReference>
<dbReference type="NCBIfam" id="TIGR01733">
    <property type="entry name" value="AA-adenyl-dom"/>
    <property type="match status" value="2"/>
</dbReference>
<evidence type="ECO:0000256" key="1">
    <source>
        <dbReference type="ARBA" id="ARBA00001957"/>
    </source>
</evidence>
<dbReference type="FunFam" id="2.30.38.10:FF:000001">
    <property type="entry name" value="Non-ribosomal peptide synthetase PvdI"/>
    <property type="match status" value="1"/>
</dbReference>
<dbReference type="InterPro" id="IPR036736">
    <property type="entry name" value="ACP-like_sf"/>
</dbReference>
<dbReference type="InterPro" id="IPR006162">
    <property type="entry name" value="Ppantetheine_attach_site"/>
</dbReference>
<dbReference type="NCBIfam" id="NF003417">
    <property type="entry name" value="PRK04813.1"/>
    <property type="match status" value="2"/>
</dbReference>
<dbReference type="InterPro" id="IPR020806">
    <property type="entry name" value="PKS_PP-bd"/>
</dbReference>
<dbReference type="PROSITE" id="PS50075">
    <property type="entry name" value="CARRIER"/>
    <property type="match status" value="2"/>
</dbReference>
<dbReference type="Gene3D" id="2.30.38.10">
    <property type="entry name" value="Luciferase, Domain 3"/>
    <property type="match status" value="1"/>
</dbReference>
<dbReference type="GO" id="GO:0031177">
    <property type="term" value="F:phosphopantetheine binding"/>
    <property type="evidence" value="ECO:0007669"/>
    <property type="project" value="InterPro"/>
</dbReference>
<evidence type="ECO:0000256" key="3">
    <source>
        <dbReference type="ARBA" id="ARBA00022553"/>
    </source>
</evidence>
<dbReference type="SMART" id="SM00823">
    <property type="entry name" value="PKS_PP"/>
    <property type="match status" value="2"/>
</dbReference>
<dbReference type="Gene3D" id="3.40.50.980">
    <property type="match status" value="2"/>
</dbReference>
<dbReference type="SUPFAM" id="SSF52777">
    <property type="entry name" value="CoA-dependent acyltransferases"/>
    <property type="match status" value="8"/>
</dbReference>
<dbReference type="InterPro" id="IPR042099">
    <property type="entry name" value="ANL_N_sf"/>
</dbReference>
<evidence type="ECO:0000256" key="4">
    <source>
        <dbReference type="SAM" id="Coils"/>
    </source>
</evidence>
<feature type="domain" description="Carrier" evidence="6">
    <location>
        <begin position="2467"/>
        <end position="2542"/>
    </location>
</feature>
<sequence>MHDQIENIYSLTPLQKGLLYHEAYAPESRVYYQQMSIGLAGDLDLDAFRQAWLALMQRHAVLRTAFLWEELDDAYQVILKEVDLPLREVDLRGNPQGLTALAAEDHAQAFELGAAPLMRLTLARLDDQNAQAHWSLLWTHHHLLLDGWSVGSLLADWRDLYRAARRGQSAALETVRPFQDYVAYLSERPSADEFWRSRLADFANTTRVPESDPRGLLADPVEAHLPCTEHQLMLDAATTVRLTGFARDNNLTVNTLLQAAYAYLLGRHNGSDEALIGVTVAGRPQRLSGVERMVGLFINTLPLRVRWDDAPTVGQWLAGIQDWNAEMREHEHTPLASLRALTALPPGGELFEAIMVFENFPFPRELDQIDDGLVGLPDAEHSAPLRHTGGRNNYPMSLIASMESERLQLHLVHQRKRLSDAAGARLLQQLVALLEELGRDATRPLADVPLCPEQELSLTRTWGNGATLELPDAPLHELIADQARRHPEREAVRDANGVLSYGELLEASTGLASVLRQRGLQQGDRVALALPRCNDAVVSLLAVMQAGGCFLPLDLGQPASRLSALMISADVDFIIGVPTFDTASAQVVDASARATGIDLPAVDQQACAYVIYTSGSTGTPKGVRLSHRAIVAYVSGILAELGCAQAEQPWRHALLSTLAADLGYTQLFGALVSGGSLLLVDDDTRADPNALAQCFAEFIPDLVKLTPNHLHGLLAAHPDASLLPRHALLLGGEALQGALLDTIRALRPELAVYNHYGPTESAVGICLSRIDQPLAGVQPLGHPQSNRQLRVLDSHGHAVPVGMPGELWVGGEGLAIDYLGDPAQTGARFMAVADLPRAYRTGDRVRWLESGELAFLGRVDNQIKLRGYRIELGEVEAQIKRLSNNIEQVLARVVQPANETPRLIAWLVASTSLSTDKLRSDLALRVPDYMVPADFIALDAIPLNANGKPDIASLPLPDAPTSQDNYEAPRDAVEIAFAEIWQDVLRVERVGIHDNFFALGGDSILNLQIIARAHQRGMKLTPKQLFENRTIAEISAVISQGANYSRDTSSAVRHVPLTPGQHARLEAGPLTADWRCVAMNAPISVEVLNRAVLALQQQHRALQLGLVRQADGTWAQTLPATPKPVSASRQPLKLDDSNALAELAETTLATLDHAAGEGWHACLSEHGDAVLLVTHALRLDAVSWALLMTDLALAVAQAQYDRAIELPRHGGNLDEWAEHQNNYAADEDGLESAWEYWLQYAGETLPSAPQPGDMATESRVQIPAPLSARLSLLQRRSHAPWASLVATAVAAELAHQSAEQGVWLTLDRGRCERARLPLTSPLSHTDFNPATVVGALSHAVPLRLTVTPTASAAQLLAQIDAQLAAAPHAGDDYGVLRYLTNNDYLHEPLLSLPQPTVRIVMAGEWLAHEGPLGEVIARSSQIDSTGLTLTVSLQHGHLQIDCRGPGAERWAEALEQRLNLLAADAEQAVPGAHAFALCRAAGHDLTALGANFDWAGIDDLLPLSPMQEGMLLHTLLRPNSGIYLMQQRYRWDGELDRSAIEYAWAQQLARHPMLRTGFWWQDGKAALQCVYHETDPAFAWYDWRGLDEAARQRQLDAVLDAECRQGFDMRRPPLTFLRVFQVADQEFLIVRSFHHILTDAWCFGLLMADLFAHYQARVLGQPVARPLLPSFSNYIHWLQCQDSSITEQFWTRELAGFSAPTPLVVDRPAVTEQAVEAVANLDVTLSIADTRALTALCQQHSLTPNTWIQGAWALLLSRYSGSDDVLFGVTVSGRPTDLPGVEDIVGLFINSLPLRVKVDDSQCVVPWLQALFAHNFELRAYEHAPLVDIQRWSEIEHGRSLFDSLVVFENAPFDAGLSDRQVDFNVDIYEDRVHTNYPMTVVLYPGDRLGIRLTYDAARFDTDTVQRMLGHLRQLLTQMVAQPDAQLASLSLLTPDERQTLLVDWNRSELDFPLDQTYAELFARQVAAHPQRIAAVCGADSLSYAELDQRSNRLARALIETGAGRDTLVALAGERGLPLLSMMVGVLKAGAAYLPLDIKHPPQRLSEILELSGAKILFTSDSADSVIGPALAACTATPRRLRTEVLWLAGDAAPLDVAGSPDDLAYVIFTSGSTGTPKGAMVEQRGMLNNIFGKVPTLGLSSADRIAQTASPAFDISVWQFLAAPILGATVHILPDVIAHDPERLLEALENEQLSVLEAVPTMIRALLDLARTDTQLSALRWLLPTGEALPPALAQAWLSRFAHVPLMNAYGPAECSDDVAFHPLTRVPSEGGNAMPIGRPTANNHLYLVDAALRPVPVGVPGEICVGGVGVGRGYLNDLEKTRAAFVPHPFEPGARFYRTGDLGRWRADGVIEFLGRRDQQVKIRGHRIELGEIEDHLGRHPAVQAVAVIVNADQRGDLQLVVYWTGDDTPVAVLREWLAQRLPSYMVPAHWQQLEALPLNANGKVDRKLLTARPLDNSDPSLQRPLSTDIELQLGAIWAQILNVAAIGADDNFFALGGHSLLATLVVSRIRSQLAVDLPLRAVFDHPVLENLARAIDRARLQTAPLALPAITRVERSLPLPLSFAQQRLWFLEQLNPGSSGFNIPFALTLSGALNVEALRLAFEQLIARHEVLRSTVHSDHGEPWQRIEPAQTFVLPISDLQQVSAQEQEPAIQLQLAEVFGQPFDLTQAPLIRARLLQLDAQTHVLAIAMHHIAVDAWSIAQLVDQLATDYIGFGTATARIETPALQYADFAVWQRTHLPGPVWQQQLAYWRQQLQASPAPLLLPGAQTREHGGCARHRSRLPASLARAIGELATAREASPFMLLHSALNVLLHQQTGREDLLVGTDIANRHQQQTEDMVGFFVNQLVLRCRVTPEQTFNELLSDARRVALDAFAHQDLPFDALVADLLPQRDARYTPFFQVKLVVQNTRQQDLHLPGLAISERELEPQASDVDLLINIVDDGEGLLVVYDYNTGRYASAYIELLDSLFICLLEQLVLDADTRVAQLLQPLNQLQQTRREQAQATLRDAGNARQSTLGQARRRSVVKDAEQ</sequence>
<dbReference type="Gene3D" id="3.30.559.10">
    <property type="entry name" value="Chloramphenicol acetyltransferase-like domain"/>
    <property type="match status" value="4"/>
</dbReference>
<evidence type="ECO:0000256" key="5">
    <source>
        <dbReference type="SAM" id="MobiDB-lite"/>
    </source>
</evidence>
<gene>
    <name evidence="7" type="ORF">F7R14_26740</name>
    <name evidence="8" type="ORF">SAMN04490191_4994</name>
</gene>
<feature type="region of interest" description="Disordered" evidence="5">
    <location>
        <begin position="3010"/>
        <end position="3034"/>
    </location>
</feature>
<dbReference type="PANTHER" id="PTHR45527:SF1">
    <property type="entry name" value="FATTY ACID SYNTHASE"/>
    <property type="match status" value="1"/>
</dbReference>
<organism evidence="8 9">
    <name type="scientific">Pseudomonas lini</name>
    <dbReference type="NCBI Taxonomy" id="163011"/>
    <lineage>
        <taxon>Bacteria</taxon>
        <taxon>Pseudomonadati</taxon>
        <taxon>Pseudomonadota</taxon>
        <taxon>Gammaproteobacteria</taxon>
        <taxon>Pseudomonadales</taxon>
        <taxon>Pseudomonadaceae</taxon>
        <taxon>Pseudomonas</taxon>
    </lineage>
</organism>
<dbReference type="InterPro" id="IPR010071">
    <property type="entry name" value="AA_adenyl_dom"/>
</dbReference>
<dbReference type="CDD" id="cd19543">
    <property type="entry name" value="DCL_NRPS"/>
    <property type="match status" value="1"/>
</dbReference>
<reference evidence="9" key="1">
    <citation type="submission" date="2016-10" db="EMBL/GenBank/DDBJ databases">
        <authorList>
            <person name="Varghese N."/>
            <person name="Submissions S."/>
        </authorList>
    </citation>
    <scope>NUCLEOTIDE SEQUENCE [LARGE SCALE GENOMIC DNA]</scope>
    <source>
        <strain evidence="9">BS3782</strain>
    </source>
</reference>
<dbReference type="InterPro" id="IPR009081">
    <property type="entry name" value="PP-bd_ACP"/>
</dbReference>
<dbReference type="PATRIC" id="fig|163011.3.peg.3297"/>
<dbReference type="Gene3D" id="3.30.559.30">
    <property type="entry name" value="Nonribosomal peptide synthetase, condensation domain"/>
    <property type="match status" value="4"/>
</dbReference>
<comment type="cofactor">
    <cofactor evidence="1">
        <name>pantetheine 4'-phosphate</name>
        <dbReference type="ChEBI" id="CHEBI:47942"/>
    </cofactor>
</comment>
<dbReference type="GO" id="GO:0044550">
    <property type="term" value="P:secondary metabolite biosynthetic process"/>
    <property type="evidence" value="ECO:0007669"/>
    <property type="project" value="TreeGrafter"/>
</dbReference>
<dbReference type="CDD" id="cd05930">
    <property type="entry name" value="A_NRPS"/>
    <property type="match status" value="2"/>
</dbReference>
<dbReference type="GO" id="GO:0043041">
    <property type="term" value="P:amino acid activation for nonribosomal peptide biosynthetic process"/>
    <property type="evidence" value="ECO:0007669"/>
    <property type="project" value="TreeGrafter"/>
</dbReference>
<evidence type="ECO:0000313" key="7">
    <source>
        <dbReference type="EMBL" id="KAB0498156.1"/>
    </source>
</evidence>
<dbReference type="Pfam" id="PF00501">
    <property type="entry name" value="AMP-binding"/>
    <property type="match status" value="2"/>
</dbReference>
<dbReference type="FunFam" id="3.40.50.980:FF:000001">
    <property type="entry name" value="Non-ribosomal peptide synthetase"/>
    <property type="match status" value="1"/>
</dbReference>
<keyword evidence="3" id="KW-0597">Phosphoprotein</keyword>
<evidence type="ECO:0000313" key="8">
    <source>
        <dbReference type="EMBL" id="SDT53175.1"/>
    </source>
</evidence>
<dbReference type="RefSeq" id="WP_048395092.1">
    <property type="nucleotide sequence ID" value="NZ_JYLB01000003.1"/>
</dbReference>
<dbReference type="Pfam" id="PF00550">
    <property type="entry name" value="PP-binding"/>
    <property type="match status" value="2"/>
</dbReference>
<keyword evidence="9" id="KW-1185">Reference proteome</keyword>
<evidence type="ECO:0000259" key="6">
    <source>
        <dbReference type="PROSITE" id="PS50075"/>
    </source>
</evidence>
<dbReference type="GO" id="GO:0005829">
    <property type="term" value="C:cytosol"/>
    <property type="evidence" value="ECO:0007669"/>
    <property type="project" value="TreeGrafter"/>
</dbReference>
<dbReference type="SUPFAM" id="SSF56801">
    <property type="entry name" value="Acetyl-CoA synthetase-like"/>
    <property type="match status" value="2"/>
</dbReference>
<reference evidence="8" key="2">
    <citation type="submission" date="2016-10" db="EMBL/GenBank/DDBJ databases">
        <authorList>
            <person name="de Groot N.N."/>
        </authorList>
    </citation>
    <scope>NUCLEOTIDE SEQUENCE [LARGE SCALE GENOMIC DNA]</scope>
    <source>
        <strain evidence="8">BS3782</strain>
    </source>
</reference>
<reference evidence="7 10" key="3">
    <citation type="submission" date="2019-09" db="EMBL/GenBank/DDBJ databases">
        <title>Draft genome sequences of 48 bacterial type strains from the CCUG.</title>
        <authorList>
            <person name="Tunovic T."/>
            <person name="Pineiro-Iglesias B."/>
            <person name="Unosson C."/>
            <person name="Inganas E."/>
            <person name="Ohlen M."/>
            <person name="Cardew S."/>
            <person name="Jensie-Markopoulos S."/>
            <person name="Salva-Serra F."/>
            <person name="Jaen-Luchoro D."/>
            <person name="Karlsson R."/>
            <person name="Svensson-Stadler L."/>
            <person name="Chun J."/>
            <person name="Moore E."/>
        </authorList>
    </citation>
    <scope>NUCLEOTIDE SEQUENCE [LARGE SCALE GENOMIC DNA]</scope>
    <source>
        <strain evidence="7 10">CCUG 51522</strain>
    </source>
</reference>
<evidence type="ECO:0000256" key="2">
    <source>
        <dbReference type="ARBA" id="ARBA00022450"/>
    </source>
</evidence>
<dbReference type="InterPro" id="IPR023213">
    <property type="entry name" value="CAT-like_dom_sf"/>
</dbReference>
<evidence type="ECO:0000313" key="9">
    <source>
        <dbReference type="Proteomes" id="UP000182814"/>
    </source>
</evidence>
<keyword evidence="2" id="KW-0596">Phosphopantetheine</keyword>
<dbReference type="Gene3D" id="3.40.50.12780">
    <property type="entry name" value="N-terminal domain of ligase-like"/>
    <property type="match status" value="1"/>
</dbReference>
<evidence type="ECO:0000313" key="10">
    <source>
        <dbReference type="Proteomes" id="UP000434925"/>
    </source>
</evidence>
<dbReference type="Pfam" id="PF13193">
    <property type="entry name" value="AMP-binding_C"/>
    <property type="match status" value="1"/>
</dbReference>
<dbReference type="PROSITE" id="PS00455">
    <property type="entry name" value="AMP_BINDING"/>
    <property type="match status" value="2"/>
</dbReference>
<dbReference type="InterPro" id="IPR045851">
    <property type="entry name" value="AMP-bd_C_sf"/>
</dbReference>
<dbReference type="GO" id="GO:0003824">
    <property type="term" value="F:catalytic activity"/>
    <property type="evidence" value="ECO:0007669"/>
    <property type="project" value="InterPro"/>
</dbReference>
<dbReference type="FunFam" id="3.40.50.12780:FF:000012">
    <property type="entry name" value="Non-ribosomal peptide synthetase"/>
    <property type="match status" value="1"/>
</dbReference>
<dbReference type="EMBL" id="LT629746">
    <property type="protein sequence ID" value="SDT53175.1"/>
    <property type="molecule type" value="Genomic_DNA"/>
</dbReference>
<dbReference type="PANTHER" id="PTHR45527">
    <property type="entry name" value="NONRIBOSOMAL PEPTIDE SYNTHETASE"/>
    <property type="match status" value="1"/>
</dbReference>
<dbReference type="InterPro" id="IPR000873">
    <property type="entry name" value="AMP-dep_synth/lig_dom"/>
</dbReference>
<proteinExistence type="predicted"/>
<dbReference type="Proteomes" id="UP000182814">
    <property type="component" value="Chromosome I"/>
</dbReference>
<feature type="coiled-coil region" evidence="4">
    <location>
        <begin position="865"/>
        <end position="892"/>
    </location>
</feature>
<dbReference type="Proteomes" id="UP000434925">
    <property type="component" value="Unassembled WGS sequence"/>
</dbReference>
<dbReference type="InterPro" id="IPR020845">
    <property type="entry name" value="AMP-binding_CS"/>
</dbReference>
<dbReference type="CDD" id="cd19531">
    <property type="entry name" value="LCL_NRPS-like"/>
    <property type="match status" value="1"/>
</dbReference>
<dbReference type="Gene3D" id="3.30.300.30">
    <property type="match status" value="2"/>
</dbReference>
<dbReference type="InterPro" id="IPR001242">
    <property type="entry name" value="Condensation_dom"/>
</dbReference>
<dbReference type="EMBL" id="VZPO01000013">
    <property type="protein sequence ID" value="KAB0498156.1"/>
    <property type="molecule type" value="Genomic_DNA"/>
</dbReference>
<dbReference type="InterPro" id="IPR025110">
    <property type="entry name" value="AMP-bd_C"/>
</dbReference>
<dbReference type="Gene3D" id="1.10.1200.10">
    <property type="entry name" value="ACP-like"/>
    <property type="match status" value="2"/>
</dbReference>
<keyword evidence="4" id="KW-0175">Coiled coil</keyword>
<accession>A0A0J6H8M8</accession>
<dbReference type="Pfam" id="PF00668">
    <property type="entry name" value="Condensation"/>
    <property type="match status" value="4"/>
</dbReference>
<protein>
    <submittedName>
        <fullName evidence="8">Amino acid adenylation domain-containing protein</fullName>
    </submittedName>
    <submittedName>
        <fullName evidence="7">Non-ribosomal peptide synthetase</fullName>
    </submittedName>
</protein>
<dbReference type="FunFam" id="1.10.1200.10:FF:000005">
    <property type="entry name" value="Nonribosomal peptide synthetase 1"/>
    <property type="match status" value="2"/>
</dbReference>
<name>A0A0J6H8M8_9PSED</name>
<dbReference type="PROSITE" id="PS00012">
    <property type="entry name" value="PHOSPHOPANTETHEINE"/>
    <property type="match status" value="1"/>
</dbReference>
<feature type="domain" description="Carrier" evidence="6">
    <location>
        <begin position="968"/>
        <end position="1042"/>
    </location>
</feature>